<feature type="region of interest" description="Disordered" evidence="1">
    <location>
        <begin position="1"/>
        <end position="81"/>
    </location>
</feature>
<accession>A0ABP9DYP0</accession>
<evidence type="ECO:0000313" key="2">
    <source>
        <dbReference type="EMBL" id="GAA4860623.1"/>
    </source>
</evidence>
<name>A0ABP9DYP0_9PSEU</name>
<dbReference type="EMBL" id="BAABHQ010000001">
    <property type="protein sequence ID" value="GAA4860623.1"/>
    <property type="molecule type" value="Genomic_DNA"/>
</dbReference>
<gene>
    <name evidence="2" type="ORF">GCM10023203_04840</name>
</gene>
<protein>
    <submittedName>
        <fullName evidence="2">Uncharacterized protein</fullName>
    </submittedName>
</protein>
<sequence>MSFVHGHPRESGWVVSHYRRPQHAGDDQLDLALPAPRAQQDEAEQAQDDATDATVDADDGDGDPDERAKVRSIPRRTASTR</sequence>
<organism evidence="2 3">
    <name type="scientific">Actinomycetospora straminea</name>
    <dbReference type="NCBI Taxonomy" id="663607"/>
    <lineage>
        <taxon>Bacteria</taxon>
        <taxon>Bacillati</taxon>
        <taxon>Actinomycetota</taxon>
        <taxon>Actinomycetes</taxon>
        <taxon>Pseudonocardiales</taxon>
        <taxon>Pseudonocardiaceae</taxon>
        <taxon>Actinomycetospora</taxon>
    </lineage>
</organism>
<evidence type="ECO:0000256" key="1">
    <source>
        <dbReference type="SAM" id="MobiDB-lite"/>
    </source>
</evidence>
<proteinExistence type="predicted"/>
<comment type="caution">
    <text evidence="2">The sequence shown here is derived from an EMBL/GenBank/DDBJ whole genome shotgun (WGS) entry which is preliminary data.</text>
</comment>
<reference evidence="3" key="1">
    <citation type="journal article" date="2019" name="Int. J. Syst. Evol. Microbiol.">
        <title>The Global Catalogue of Microorganisms (GCM) 10K type strain sequencing project: providing services to taxonomists for standard genome sequencing and annotation.</title>
        <authorList>
            <consortium name="The Broad Institute Genomics Platform"/>
            <consortium name="The Broad Institute Genome Sequencing Center for Infectious Disease"/>
            <person name="Wu L."/>
            <person name="Ma J."/>
        </authorList>
    </citation>
    <scope>NUCLEOTIDE SEQUENCE [LARGE SCALE GENOMIC DNA]</scope>
    <source>
        <strain evidence="3">JCM 17983</strain>
    </source>
</reference>
<dbReference type="Proteomes" id="UP001500457">
    <property type="component" value="Unassembled WGS sequence"/>
</dbReference>
<feature type="compositionally biased region" description="Acidic residues" evidence="1">
    <location>
        <begin position="41"/>
        <end position="64"/>
    </location>
</feature>
<keyword evidence="3" id="KW-1185">Reference proteome</keyword>
<evidence type="ECO:0000313" key="3">
    <source>
        <dbReference type="Proteomes" id="UP001500457"/>
    </source>
</evidence>